<dbReference type="SUPFAM" id="SSF81296">
    <property type="entry name" value="E set domains"/>
    <property type="match status" value="4"/>
</dbReference>
<feature type="repeat" description="Filamin" evidence="3">
    <location>
        <begin position="418"/>
        <end position="513"/>
    </location>
</feature>
<dbReference type="Pfam" id="PF00630">
    <property type="entry name" value="Filamin"/>
    <property type="match status" value="3"/>
</dbReference>
<gene>
    <name evidence="5" type="ORF">XAT740_LOCUS45810</name>
</gene>
<feature type="region of interest" description="Disordered" evidence="4">
    <location>
        <begin position="70"/>
        <end position="115"/>
    </location>
</feature>
<protein>
    <submittedName>
        <fullName evidence="5">Uncharacterized protein</fullName>
    </submittedName>
</protein>
<feature type="compositionally biased region" description="Polar residues" evidence="4">
    <location>
        <begin position="86"/>
        <end position="107"/>
    </location>
</feature>
<dbReference type="InterPro" id="IPR017868">
    <property type="entry name" value="Filamin/ABP280_repeat-like"/>
</dbReference>
<evidence type="ECO:0000313" key="6">
    <source>
        <dbReference type="Proteomes" id="UP000663828"/>
    </source>
</evidence>
<dbReference type="AlphaFoldDB" id="A0A815ZF92"/>
<accession>A0A815ZF92</accession>
<evidence type="ECO:0000256" key="3">
    <source>
        <dbReference type="PROSITE-ProRule" id="PRU00087"/>
    </source>
</evidence>
<feature type="region of interest" description="Disordered" evidence="4">
    <location>
        <begin position="1"/>
        <end position="48"/>
    </location>
</feature>
<dbReference type="GO" id="GO:0030036">
    <property type="term" value="P:actin cytoskeleton organization"/>
    <property type="evidence" value="ECO:0007669"/>
    <property type="project" value="InterPro"/>
</dbReference>
<feature type="repeat" description="Filamin" evidence="3">
    <location>
        <begin position="224"/>
        <end position="310"/>
    </location>
</feature>
<dbReference type="PANTHER" id="PTHR38537">
    <property type="entry name" value="JITTERBUG, ISOFORM N"/>
    <property type="match status" value="1"/>
</dbReference>
<dbReference type="Gene3D" id="2.60.40.10">
    <property type="entry name" value="Immunoglobulins"/>
    <property type="match status" value="4"/>
</dbReference>
<dbReference type="Proteomes" id="UP000663828">
    <property type="component" value="Unassembled WGS sequence"/>
</dbReference>
<dbReference type="InterPro" id="IPR014756">
    <property type="entry name" value="Ig_E-set"/>
</dbReference>
<dbReference type="InterPro" id="IPR044801">
    <property type="entry name" value="Filamin"/>
</dbReference>
<comment type="caution">
    <text evidence="5">The sequence shown here is derived from an EMBL/GenBank/DDBJ whole genome shotgun (WGS) entry which is preliminary data.</text>
</comment>
<comment type="similarity">
    <text evidence="1">Belongs to the filamin family.</text>
</comment>
<dbReference type="InterPro" id="IPR013783">
    <property type="entry name" value="Ig-like_fold"/>
</dbReference>
<feature type="repeat" description="Filamin" evidence="3">
    <location>
        <begin position="322"/>
        <end position="417"/>
    </location>
</feature>
<dbReference type="PANTHER" id="PTHR38537:SF8">
    <property type="entry name" value="FILAMIN-A"/>
    <property type="match status" value="1"/>
</dbReference>
<evidence type="ECO:0000256" key="1">
    <source>
        <dbReference type="ARBA" id="ARBA00009238"/>
    </source>
</evidence>
<dbReference type="SMART" id="SM00557">
    <property type="entry name" value="IG_FLMN"/>
    <property type="match status" value="3"/>
</dbReference>
<keyword evidence="2" id="KW-0677">Repeat</keyword>
<evidence type="ECO:0000256" key="2">
    <source>
        <dbReference type="ARBA" id="ARBA00022737"/>
    </source>
</evidence>
<proteinExistence type="inferred from homology"/>
<feature type="compositionally biased region" description="Polar residues" evidence="4">
    <location>
        <begin position="12"/>
        <end position="33"/>
    </location>
</feature>
<feature type="compositionally biased region" description="Acidic residues" evidence="4">
    <location>
        <begin position="75"/>
        <end position="85"/>
    </location>
</feature>
<dbReference type="EMBL" id="CAJNOR010006046">
    <property type="protein sequence ID" value="CAF1583818.1"/>
    <property type="molecule type" value="Genomic_DNA"/>
</dbReference>
<dbReference type="InterPro" id="IPR001298">
    <property type="entry name" value="Filamin/ABP280_rpt"/>
</dbReference>
<dbReference type="PROSITE" id="PS50194">
    <property type="entry name" value="FILAMIN_REPEAT"/>
    <property type="match status" value="4"/>
</dbReference>
<feature type="repeat" description="Filamin" evidence="3">
    <location>
        <begin position="581"/>
        <end position="681"/>
    </location>
</feature>
<reference evidence="5" key="1">
    <citation type="submission" date="2021-02" db="EMBL/GenBank/DDBJ databases">
        <authorList>
            <person name="Nowell W R."/>
        </authorList>
    </citation>
    <scope>NUCLEOTIDE SEQUENCE</scope>
</reference>
<evidence type="ECO:0000313" key="5">
    <source>
        <dbReference type="EMBL" id="CAF1583818.1"/>
    </source>
</evidence>
<dbReference type="GO" id="GO:0051015">
    <property type="term" value="F:actin filament binding"/>
    <property type="evidence" value="ECO:0007669"/>
    <property type="project" value="InterPro"/>
</dbReference>
<organism evidence="5 6">
    <name type="scientific">Adineta ricciae</name>
    <name type="common">Rotifer</name>
    <dbReference type="NCBI Taxonomy" id="249248"/>
    <lineage>
        <taxon>Eukaryota</taxon>
        <taxon>Metazoa</taxon>
        <taxon>Spiralia</taxon>
        <taxon>Gnathifera</taxon>
        <taxon>Rotifera</taxon>
        <taxon>Eurotatoria</taxon>
        <taxon>Bdelloidea</taxon>
        <taxon>Adinetida</taxon>
        <taxon>Adinetidae</taxon>
        <taxon>Adineta</taxon>
    </lineage>
</organism>
<name>A0A815ZF92_ADIRI</name>
<keyword evidence="6" id="KW-1185">Reference proteome</keyword>
<sequence>MLPKIRRVSSILRKNNNESSTSNNQLIPQSNERLSNKSSSSSSKSTEDGNNVYVETLLYIVHVDDIDLPISPTDDTTEEVYDVDNEQQLSTTNQMSRRLSKRTTASFNERHQTSKEPIYSRPSFTFANPLRRLNSLLKSDDKPTQSPSTPKLNSKITFCSQESSFDSIKNTTSVGSPLYASTAKRSSTFLNQSCSENQGKSKDEDEQRLFPLPPPSFLYDNPITTAEEQATIEASGPGLKDGHFDLNAPNVELKKLVIAIDGPSKADIQIEIVDTGIYRVFYTCHTPGNYHISLTYDGHHIGDSPYHLRLRNQLLQEQVVPPALPPALISPRALIEPIEFHVNTPCIVTVRPEVPCGIFQAYIQAPQGNMNLPITVHKSAKSECYEIYFLPNICGNHLLNVSLNHVPIVDSPCRLTVRSSSSSKPIAATGQGLFHAYAGEASQFFVSKSPIDSSSGTGTFSVGISGPSTVFLDANETEHGYEFHYKPMRCGKYFITIKNGGKHIQGSPFMCRVYSKPNENRALLSTMYEIETDNVDETTIGSTTQATSSCNSLLPIQTLLNPIHSSSTSTTYVDLNILRSSMTGDASQVCVFGTGLYEAKPRRKAKFKIDASQAGFGLLLVGLYSSRGPAERLVIKRTNLSSPGYVYKVSYRVRIRGQYMLVILYGSTMQHVPGSPYLVVVE</sequence>
<evidence type="ECO:0000256" key="4">
    <source>
        <dbReference type="SAM" id="MobiDB-lite"/>
    </source>
</evidence>